<keyword evidence="4" id="KW-1185">Reference proteome</keyword>
<dbReference type="SUPFAM" id="SSF48371">
    <property type="entry name" value="ARM repeat"/>
    <property type="match status" value="2"/>
</dbReference>
<proteinExistence type="predicted"/>
<dbReference type="RefSeq" id="XP_002683558.1">
    <property type="nucleotide sequence ID" value="XM_002683512.1"/>
</dbReference>
<evidence type="ECO:0000313" key="3">
    <source>
        <dbReference type="EMBL" id="EFC50814.1"/>
    </source>
</evidence>
<dbReference type="InterPro" id="IPR011989">
    <property type="entry name" value="ARM-like"/>
</dbReference>
<evidence type="ECO:0000256" key="1">
    <source>
        <dbReference type="SAM" id="Coils"/>
    </source>
</evidence>
<dbReference type="KEGG" id="ngr:NAEGRDRAFT_61505"/>
<dbReference type="InParanoid" id="D2UYL0"/>
<dbReference type="PANTHER" id="PTHR46241:SF1">
    <property type="entry name" value="OUTER DYNEIN ARM-DOCKING COMPLEX SUBUNIT 2"/>
    <property type="match status" value="1"/>
</dbReference>
<dbReference type="OMA" id="CTHIANM"/>
<organism evidence="4">
    <name type="scientific">Naegleria gruberi</name>
    <name type="common">Amoeba</name>
    <dbReference type="NCBI Taxonomy" id="5762"/>
    <lineage>
        <taxon>Eukaryota</taxon>
        <taxon>Discoba</taxon>
        <taxon>Heterolobosea</taxon>
        <taxon>Tetramitia</taxon>
        <taxon>Eutetramitia</taxon>
        <taxon>Vahlkampfiidae</taxon>
        <taxon>Naegleria</taxon>
    </lineage>
</organism>
<dbReference type="GeneID" id="8863854"/>
<name>D2UYL0_NAEGR</name>
<feature type="region of interest" description="Disordered" evidence="2">
    <location>
        <begin position="768"/>
        <end position="787"/>
    </location>
</feature>
<gene>
    <name evidence="3" type="ORF">NAEGRDRAFT_61505</name>
</gene>
<dbReference type="eggNOG" id="KOG0167">
    <property type="taxonomic scope" value="Eukaryota"/>
</dbReference>
<reference evidence="3 4" key="1">
    <citation type="journal article" date="2010" name="Cell">
        <title>The genome of Naegleria gruberi illuminates early eukaryotic versatility.</title>
        <authorList>
            <person name="Fritz-Laylin L.K."/>
            <person name="Prochnik S.E."/>
            <person name="Ginger M.L."/>
            <person name="Dacks J.B."/>
            <person name="Carpenter M.L."/>
            <person name="Field M.C."/>
            <person name="Kuo A."/>
            <person name="Paredez A."/>
            <person name="Chapman J."/>
            <person name="Pham J."/>
            <person name="Shu S."/>
            <person name="Neupane R."/>
            <person name="Cipriano M."/>
            <person name="Mancuso J."/>
            <person name="Tu H."/>
            <person name="Salamov A."/>
            <person name="Lindquist E."/>
            <person name="Shapiro H."/>
            <person name="Lucas S."/>
            <person name="Grigoriev I.V."/>
            <person name="Cande W.Z."/>
            <person name="Fulton C."/>
            <person name="Rokhsar D.S."/>
            <person name="Dawson S.C."/>
        </authorList>
    </citation>
    <scope>NUCLEOTIDE SEQUENCE [LARGE SCALE GENOMIC DNA]</scope>
    <source>
        <strain evidence="3 4">NEG-M</strain>
    </source>
</reference>
<keyword evidence="1" id="KW-0175">Coiled coil</keyword>
<dbReference type="PANTHER" id="PTHR46241">
    <property type="entry name" value="ARMADILLO REPEAT-CONTAINING PROTEIN 4 ARMC4"/>
    <property type="match status" value="1"/>
</dbReference>
<dbReference type="Proteomes" id="UP000006671">
    <property type="component" value="Unassembled WGS sequence"/>
</dbReference>
<protein>
    <submittedName>
        <fullName evidence="3">Predicted protein</fullName>
    </submittedName>
</protein>
<feature type="coiled-coil region" evidence="1">
    <location>
        <begin position="143"/>
        <end position="170"/>
    </location>
</feature>
<dbReference type="Gene3D" id="1.25.10.10">
    <property type="entry name" value="Leucine-rich Repeat Variant"/>
    <property type="match status" value="2"/>
</dbReference>
<dbReference type="OrthoDB" id="1683831at2759"/>
<sequence length="1274" mass="144143">MGNFVSAQFKNLTALDLSNEQHIHVLEYIGNALHNLFVDYQNQQQQYQKGMIQKSAFMELFHLILPNDLVIRYETCLSRDQMGIELEKKSSAVEFRTIYSFLNHLENAEKWGKLFQEMKSFLQNNKKLLLLSSGKNNQNLTVEEDISKNLNEFEDTIKDLIEQENAKVKESDLFRRLQFNNFIAQFELHLFSNFIAFRRRERSNSLVRNTTMSRLRSQSRLIAANETPKELTMSDNINLEERKRRMSVTFNQNIPTDRYETLNNGNNLDALSRISSTPSPVMMPPKESKPKQKKKKEIFTYSFLLEQKGISTDPRFLKKDNLTKSKVKELEKSTMFTKTTDSSDEEESIAVTLPKNHDVSPLVARINKMVKVVRQNTPESDFKEKDTKQVGHPTTSSATTISTTSQRNIILAISFFQDLDMGDVSNQYAIVECGGIPTFIKLFEYNGDERIRVGAANILSHLSNNSRIQLTIAENIPSLLRALNMGSSELTRQSRVKIDKHAQISFQKLVCEVIANCCERLAVRKIITKSKGIKKMFQFLYNCKGFFDGSSNSPVNIFEHFRNKSMAISRPFSVASQALQNSTPSEALSIIYNSLRVIWTASKRKSNQEDILNVKIGGDIGISILDIYLDHLFTYLKDFGNEADSSVIGPYKLLVPVIGSFMHCAENDLLIVMAGLLFNLTVEKYVREQINTILEIMGSWIKRCEKQSKNDPERSLILLEYITGAMYNASFSMENSEKIFELGLLPSLTGFLDINFIPKKKVKPPPVPKVNVSASLSPSRRRRKSEIHEPEEVIVDSNYISSLLKTKSVEKSDELIKFRCAGIIANCAKLPWTKLLIFKSGIVDYISPLLVSSSKTDLIVHCLDILGRICNCNSVLDSMLKQGAMKAMWSMLRNEKPEIQAAAAMAISNCIHNADIAARIGETYVSGIGVLVRVLESSKDIFVLANICLAIAKMSQNPINRAIFTEEGACTHIANMLKNTQKWIDELMIQMATKPKTNDFSMCTYETESGEKKKLVYDNPNYNQRLDENLYLRSMAALAIAELGKHQHNSLSFFEKGVVDPLIENIKFQRMLQKHYDSNHRKHYENTAMVEILSIANPNKSTTENQLTKSASFTFGHSSIQQNGQQPLQEKSFKKSQSKISPFVCHSLVCAPYLNLTNALTSLSILESSSSTPNKDGEATDELYENLPTNGVTPSDIDCHYHHIFRNTSYALSVLSENEIVSKTLRICNTVNLLVRLLSAKNDALQLSAANAIANVRKYHVSSKINSQTTSNQF</sequence>
<dbReference type="InterPro" id="IPR000225">
    <property type="entry name" value="Armadillo"/>
</dbReference>
<evidence type="ECO:0000313" key="4">
    <source>
        <dbReference type="Proteomes" id="UP000006671"/>
    </source>
</evidence>
<dbReference type="VEuPathDB" id="AmoebaDB:NAEGRDRAFT_61505"/>
<dbReference type="InterPro" id="IPR016024">
    <property type="entry name" value="ARM-type_fold"/>
</dbReference>
<feature type="region of interest" description="Disordered" evidence="2">
    <location>
        <begin position="274"/>
        <end position="294"/>
    </location>
</feature>
<evidence type="ECO:0000256" key="2">
    <source>
        <dbReference type="SAM" id="MobiDB-lite"/>
    </source>
</evidence>
<dbReference type="SMART" id="SM00185">
    <property type="entry name" value="ARM"/>
    <property type="match status" value="4"/>
</dbReference>
<dbReference type="Pfam" id="PF00514">
    <property type="entry name" value="Arm"/>
    <property type="match status" value="1"/>
</dbReference>
<dbReference type="AlphaFoldDB" id="D2UYL0"/>
<dbReference type="EMBL" id="GG738845">
    <property type="protein sequence ID" value="EFC50814.1"/>
    <property type="molecule type" value="Genomic_DNA"/>
</dbReference>
<feature type="region of interest" description="Disordered" evidence="2">
    <location>
        <begin position="379"/>
        <end position="399"/>
    </location>
</feature>
<feature type="compositionally biased region" description="Basic and acidic residues" evidence="2">
    <location>
        <begin position="380"/>
        <end position="389"/>
    </location>
</feature>
<accession>D2UYL0</accession>